<accession>A0A226XBU6</accession>
<comment type="caution">
    <text evidence="1">The sequence shown here is derived from an EMBL/GenBank/DDBJ whole genome shotgun (WGS) entry which is preliminary data.</text>
</comment>
<evidence type="ECO:0000313" key="1">
    <source>
        <dbReference type="EMBL" id="OXC80427.1"/>
    </source>
</evidence>
<reference evidence="2" key="1">
    <citation type="submission" date="2017-01" db="EMBL/GenBank/DDBJ databases">
        <title>Genome Analysis of Deinococcus marmoris KOPRI26562.</title>
        <authorList>
            <person name="Kim J.H."/>
            <person name="Oh H.-M."/>
        </authorList>
    </citation>
    <scope>NUCLEOTIDE SEQUENCE [LARGE SCALE GENOMIC DNA]</scope>
    <source>
        <strain evidence="2">PAMC 26633</strain>
    </source>
</reference>
<organism evidence="1 2">
    <name type="scientific">Caballeronia sordidicola</name>
    <name type="common">Burkholderia sordidicola</name>
    <dbReference type="NCBI Taxonomy" id="196367"/>
    <lineage>
        <taxon>Bacteria</taxon>
        <taxon>Pseudomonadati</taxon>
        <taxon>Pseudomonadota</taxon>
        <taxon>Betaproteobacteria</taxon>
        <taxon>Burkholderiales</taxon>
        <taxon>Burkholderiaceae</taxon>
        <taxon>Caballeronia</taxon>
    </lineage>
</organism>
<name>A0A226XBU6_CABSO</name>
<dbReference type="EMBL" id="MTHB01000017">
    <property type="protein sequence ID" value="OXC80427.1"/>
    <property type="molecule type" value="Genomic_DNA"/>
</dbReference>
<proteinExistence type="predicted"/>
<sequence length="48" mass="5238">MHAELATKFAPNCVLGVRNVRLDAAHAWQLSGAFEFISAIGKRAKNAR</sequence>
<protein>
    <submittedName>
        <fullName evidence="1">Uncharacterized protein</fullName>
    </submittedName>
</protein>
<dbReference type="AlphaFoldDB" id="A0A226XBU6"/>
<gene>
    <name evidence="1" type="ORF">BSU04_01895</name>
</gene>
<evidence type="ECO:0000313" key="2">
    <source>
        <dbReference type="Proteomes" id="UP000214720"/>
    </source>
</evidence>
<dbReference type="Proteomes" id="UP000214720">
    <property type="component" value="Unassembled WGS sequence"/>
</dbReference>